<dbReference type="PANTHER" id="PTHR47514:SF1">
    <property type="entry name" value="TRANSKETOLASE N-TERMINAL SECTION-RELATED"/>
    <property type="match status" value="1"/>
</dbReference>
<dbReference type="Gene3D" id="3.40.50.970">
    <property type="match status" value="1"/>
</dbReference>
<dbReference type="SUPFAM" id="SSF52518">
    <property type="entry name" value="Thiamin diphosphate-binding fold (THDP-binding)"/>
    <property type="match status" value="1"/>
</dbReference>
<feature type="domain" description="Transketolase N-terminal" evidence="6">
    <location>
        <begin position="15"/>
        <end position="270"/>
    </location>
</feature>
<reference evidence="7 8" key="1">
    <citation type="submission" date="2016-11" db="EMBL/GenBank/DDBJ databases">
        <authorList>
            <person name="Jaros S."/>
            <person name="Januszkiewicz K."/>
            <person name="Wedrychowicz H."/>
        </authorList>
    </citation>
    <scope>NUCLEOTIDE SEQUENCE [LARGE SCALE GENOMIC DNA]</scope>
    <source>
        <strain evidence="7 8">DSM 8605</strain>
    </source>
</reference>
<keyword evidence="8" id="KW-1185">Reference proteome</keyword>
<evidence type="ECO:0000256" key="3">
    <source>
        <dbReference type="ARBA" id="ARBA00022679"/>
    </source>
</evidence>
<evidence type="ECO:0000313" key="7">
    <source>
        <dbReference type="EMBL" id="SHH59910.1"/>
    </source>
</evidence>
<evidence type="ECO:0000259" key="6">
    <source>
        <dbReference type="Pfam" id="PF00456"/>
    </source>
</evidence>
<dbReference type="GO" id="GO:0046872">
    <property type="term" value="F:metal ion binding"/>
    <property type="evidence" value="ECO:0007669"/>
    <property type="project" value="UniProtKB-KW"/>
</dbReference>
<dbReference type="PANTHER" id="PTHR47514">
    <property type="entry name" value="TRANSKETOLASE N-TERMINAL SECTION-RELATED"/>
    <property type="match status" value="1"/>
</dbReference>
<accession>A0A1M5UAE7</accession>
<evidence type="ECO:0000313" key="8">
    <source>
        <dbReference type="Proteomes" id="UP000184447"/>
    </source>
</evidence>
<dbReference type="AlphaFoldDB" id="A0A1M5UAE7"/>
<proteinExistence type="inferred from homology"/>
<keyword evidence="4" id="KW-0479">Metal-binding</keyword>
<evidence type="ECO:0000256" key="2">
    <source>
        <dbReference type="ARBA" id="ARBA00007131"/>
    </source>
</evidence>
<dbReference type="CDD" id="cd02012">
    <property type="entry name" value="TPP_TK"/>
    <property type="match status" value="1"/>
</dbReference>
<gene>
    <name evidence="7" type="ORF">SAMN02745207_01672</name>
</gene>
<dbReference type="Pfam" id="PF00456">
    <property type="entry name" value="Transketolase_N"/>
    <property type="match status" value="1"/>
</dbReference>
<dbReference type="STRING" id="1121316.SAMN02745207_01672"/>
<evidence type="ECO:0000256" key="1">
    <source>
        <dbReference type="ARBA" id="ARBA00001964"/>
    </source>
</evidence>
<dbReference type="Proteomes" id="UP000184447">
    <property type="component" value="Unassembled WGS sequence"/>
</dbReference>
<evidence type="ECO:0000256" key="4">
    <source>
        <dbReference type="ARBA" id="ARBA00022723"/>
    </source>
</evidence>
<keyword evidence="3" id="KW-0808">Transferase</keyword>
<comment type="similarity">
    <text evidence="2">Belongs to the transketolase family.</text>
</comment>
<keyword evidence="5" id="KW-0786">Thiamine pyrophosphate</keyword>
<dbReference type="InterPro" id="IPR029061">
    <property type="entry name" value="THDP-binding"/>
</dbReference>
<protein>
    <submittedName>
        <fullName evidence="7">Transketolase</fullName>
    </submittedName>
</protein>
<dbReference type="OrthoDB" id="8732661at2"/>
<organism evidence="7 8">
    <name type="scientific">Clostridium grantii DSM 8605</name>
    <dbReference type="NCBI Taxonomy" id="1121316"/>
    <lineage>
        <taxon>Bacteria</taxon>
        <taxon>Bacillati</taxon>
        <taxon>Bacillota</taxon>
        <taxon>Clostridia</taxon>
        <taxon>Eubacteriales</taxon>
        <taxon>Clostridiaceae</taxon>
        <taxon>Clostridium</taxon>
    </lineage>
</organism>
<dbReference type="EMBL" id="FQXM01000007">
    <property type="protein sequence ID" value="SHH59910.1"/>
    <property type="molecule type" value="Genomic_DNA"/>
</dbReference>
<dbReference type="GO" id="GO:0016740">
    <property type="term" value="F:transferase activity"/>
    <property type="evidence" value="ECO:0007669"/>
    <property type="project" value="UniProtKB-KW"/>
</dbReference>
<dbReference type="RefSeq" id="WP_073337974.1">
    <property type="nucleotide sequence ID" value="NZ_FQXM01000007.1"/>
</dbReference>
<dbReference type="InterPro" id="IPR049557">
    <property type="entry name" value="Transketolase_CS"/>
</dbReference>
<name>A0A1M5UAE7_9CLOT</name>
<comment type="cofactor">
    <cofactor evidence="1">
        <name>thiamine diphosphate</name>
        <dbReference type="ChEBI" id="CHEBI:58937"/>
    </cofactor>
</comment>
<evidence type="ECO:0000256" key="5">
    <source>
        <dbReference type="ARBA" id="ARBA00023052"/>
    </source>
</evidence>
<sequence>MSENKEQLIANLKENARNLRQLALTMIHKAQSGHPGGSLSASDIMAALYFYEMKSDPKNPTWDERDRFVLSKGHVCPILYSALIEKGFINKEEVYTLREFGSILQGHPDMKRTPGVEISTGSLGQGVSAAVGMAIALKRDGKDGRVFTLLGDGECNEGQVWEAVEAAFKYKLDNLTIIIDNNGIQNDDMTEKIMPLRDLAEKFNAFGCETRKIDGHKMEEIVYALDELREIKGKPKCIVAKCVKGKYVSFMENVPKWHGLAPNDEEFKQAIKEIREGN</sequence>
<dbReference type="PROSITE" id="PS00801">
    <property type="entry name" value="TRANSKETOLASE_1"/>
    <property type="match status" value="1"/>
</dbReference>
<dbReference type="InterPro" id="IPR005474">
    <property type="entry name" value="Transketolase_N"/>
</dbReference>